<evidence type="ECO:0000259" key="3">
    <source>
        <dbReference type="Pfam" id="PF22725"/>
    </source>
</evidence>
<sequence>MTSETSYKDGFGLALVGCGQIATHHLEAMASALPRKIQLCALCDPSKERRAAIDDLVLNKYSNSLLCSGQPARHFDTLEGLLSSSDGFAKDVIDVIFIAVPHDLHETIALQALSFEHAKIVVLEKPLAPTRDACDRLVKHSEKLMTDGQTNTPSPMLIIAEQSPYWHEVALARQLIAEGTIGSIVTAASYYYESMRDNVTSGSVDESGGLGWRGSIARAGGGIALDGGLHWIRPLREMLDRRIERVVAVVRRNLEPRLQMEGESVAHALFQMESHSTHVEPDGAGPLVATYSCNMLATAPMAHDTCPYFRITGTKGELVIHGNGLFREDPGAGGLRLYNEEHSQGKELFLDDRKGGFFLGFAGLWSEIYRIGTNQDHTAAHQSVVRAADDVRVVLAMYKSAANGSWEDV</sequence>
<feature type="domain" description="Gfo/Idh/MocA-like oxidoreductase N-terminal" evidence="2">
    <location>
        <begin position="12"/>
        <end position="143"/>
    </location>
</feature>
<dbReference type="PANTHER" id="PTHR43708">
    <property type="entry name" value="CONSERVED EXPRESSED OXIDOREDUCTASE (EUROFUNG)"/>
    <property type="match status" value="1"/>
</dbReference>
<gene>
    <name evidence="4" type="ORF">SEMRO_1_G000390.1</name>
</gene>
<dbReference type="InterPro" id="IPR055170">
    <property type="entry name" value="GFO_IDH_MocA-like_dom"/>
</dbReference>
<dbReference type="InterPro" id="IPR000683">
    <property type="entry name" value="Gfo/Idh/MocA-like_OxRdtase_N"/>
</dbReference>
<proteinExistence type="inferred from homology"/>
<reference evidence="4" key="1">
    <citation type="submission" date="2020-06" db="EMBL/GenBank/DDBJ databases">
        <authorList>
            <consortium name="Plant Systems Biology data submission"/>
        </authorList>
    </citation>
    <scope>NUCLEOTIDE SEQUENCE</scope>
    <source>
        <strain evidence="4">D6</strain>
    </source>
</reference>
<dbReference type="SUPFAM" id="SSF51735">
    <property type="entry name" value="NAD(P)-binding Rossmann-fold domains"/>
    <property type="match status" value="1"/>
</dbReference>
<dbReference type="AlphaFoldDB" id="A0A9N8H1X1"/>
<dbReference type="Gene3D" id="3.30.360.10">
    <property type="entry name" value="Dihydrodipicolinate Reductase, domain 2"/>
    <property type="match status" value="1"/>
</dbReference>
<comment type="caution">
    <text evidence="4">The sequence shown here is derived from an EMBL/GenBank/DDBJ whole genome shotgun (WGS) entry which is preliminary data.</text>
</comment>
<evidence type="ECO:0000256" key="1">
    <source>
        <dbReference type="ARBA" id="ARBA00010928"/>
    </source>
</evidence>
<comment type="similarity">
    <text evidence="1">Belongs to the Gfo/Idh/MocA family.</text>
</comment>
<evidence type="ECO:0000313" key="4">
    <source>
        <dbReference type="EMBL" id="CAB9496060.1"/>
    </source>
</evidence>
<dbReference type="Pfam" id="PF01408">
    <property type="entry name" value="GFO_IDH_MocA"/>
    <property type="match status" value="1"/>
</dbReference>
<dbReference type="GO" id="GO:0000166">
    <property type="term" value="F:nucleotide binding"/>
    <property type="evidence" value="ECO:0007669"/>
    <property type="project" value="InterPro"/>
</dbReference>
<protein>
    <submittedName>
        <fullName evidence="4">Oxidoreductase</fullName>
    </submittedName>
</protein>
<name>A0A9N8H1X1_9STRA</name>
<dbReference type="PANTHER" id="PTHR43708:SF8">
    <property type="entry name" value="OXIDOREDUCTASE"/>
    <property type="match status" value="1"/>
</dbReference>
<evidence type="ECO:0000259" key="2">
    <source>
        <dbReference type="Pfam" id="PF01408"/>
    </source>
</evidence>
<accession>A0A9N8H1X1</accession>
<dbReference type="InterPro" id="IPR036291">
    <property type="entry name" value="NAD(P)-bd_dom_sf"/>
</dbReference>
<dbReference type="Gene3D" id="3.40.50.720">
    <property type="entry name" value="NAD(P)-binding Rossmann-like Domain"/>
    <property type="match status" value="1"/>
</dbReference>
<organism evidence="4 5">
    <name type="scientific">Seminavis robusta</name>
    <dbReference type="NCBI Taxonomy" id="568900"/>
    <lineage>
        <taxon>Eukaryota</taxon>
        <taxon>Sar</taxon>
        <taxon>Stramenopiles</taxon>
        <taxon>Ochrophyta</taxon>
        <taxon>Bacillariophyta</taxon>
        <taxon>Bacillariophyceae</taxon>
        <taxon>Bacillariophycidae</taxon>
        <taxon>Naviculales</taxon>
        <taxon>Naviculaceae</taxon>
        <taxon>Seminavis</taxon>
    </lineage>
</organism>
<dbReference type="Proteomes" id="UP001153069">
    <property type="component" value="Unassembled WGS sequence"/>
</dbReference>
<feature type="domain" description="GFO/IDH/MocA-like oxidoreductase" evidence="3">
    <location>
        <begin position="170"/>
        <end position="318"/>
    </location>
</feature>
<evidence type="ECO:0000313" key="5">
    <source>
        <dbReference type="Proteomes" id="UP001153069"/>
    </source>
</evidence>
<keyword evidence="5" id="KW-1185">Reference proteome</keyword>
<dbReference type="SUPFAM" id="SSF55347">
    <property type="entry name" value="Glyceraldehyde-3-phosphate dehydrogenase-like, C-terminal domain"/>
    <property type="match status" value="1"/>
</dbReference>
<dbReference type="OrthoDB" id="41826at2759"/>
<dbReference type="InterPro" id="IPR051317">
    <property type="entry name" value="Gfo/Idh/MocA_oxidoreduct"/>
</dbReference>
<dbReference type="EMBL" id="CAICTM010000001">
    <property type="protein sequence ID" value="CAB9496060.1"/>
    <property type="molecule type" value="Genomic_DNA"/>
</dbReference>
<dbReference type="Pfam" id="PF22725">
    <property type="entry name" value="GFO_IDH_MocA_C3"/>
    <property type="match status" value="1"/>
</dbReference>